<name>A0A0R1UA30_9LACO</name>
<keyword evidence="1" id="KW-0560">Oxidoreductase</keyword>
<evidence type="ECO:0000256" key="3">
    <source>
        <dbReference type="ARBA" id="ARBA00023157"/>
    </source>
</evidence>
<dbReference type="SUPFAM" id="SSF52833">
    <property type="entry name" value="Thioredoxin-like"/>
    <property type="match status" value="1"/>
</dbReference>
<comment type="caution">
    <text evidence="6">The sequence shown here is derived from an EMBL/GenBank/DDBJ whole genome shotgun (WGS) entry which is preliminary data.</text>
</comment>
<sequence length="175" mass="19533">MLSNNEKEATIVEVTINGEVRSLVGNPPAVGEEMPHFKVFDKNDEKIKTRFLFGKPTLISVVPDINTSVCSIQTKKFNEEVDKYTGANFLTVSTNTIADQQKWCAAENVEHMQLVSDHEESFGYALKLLIPEEGILARSVWVMDAEGKITYREICPEIVAEPDYDAAIAALKQLL</sequence>
<evidence type="ECO:0000256" key="4">
    <source>
        <dbReference type="ARBA" id="ARBA00023284"/>
    </source>
</evidence>
<dbReference type="InterPro" id="IPR036249">
    <property type="entry name" value="Thioredoxin-like_sf"/>
</dbReference>
<dbReference type="Proteomes" id="UP000050816">
    <property type="component" value="Unassembled WGS sequence"/>
</dbReference>
<dbReference type="PATRIC" id="fig|1423760.3.peg.1517"/>
<dbReference type="InterPro" id="IPR050455">
    <property type="entry name" value="Tpx_Peroxidase_subfamily"/>
</dbReference>
<evidence type="ECO:0000313" key="7">
    <source>
        <dbReference type="Proteomes" id="UP000050816"/>
    </source>
</evidence>
<dbReference type="InterPro" id="IPR000866">
    <property type="entry name" value="AhpC/TSA"/>
</dbReference>
<keyword evidence="2" id="KW-0049">Antioxidant</keyword>
<keyword evidence="3" id="KW-1015">Disulfide bond</keyword>
<dbReference type="PANTHER" id="PTHR43110">
    <property type="entry name" value="THIOL PEROXIDASE"/>
    <property type="match status" value="1"/>
</dbReference>
<dbReference type="CDD" id="cd03014">
    <property type="entry name" value="PRX_Atyp2cys"/>
    <property type="match status" value="1"/>
</dbReference>
<dbReference type="PROSITE" id="PS51352">
    <property type="entry name" value="THIOREDOXIN_2"/>
    <property type="match status" value="1"/>
</dbReference>
<dbReference type="EMBL" id="AZFK01000038">
    <property type="protein sequence ID" value="KRL89998.1"/>
    <property type="molecule type" value="Genomic_DNA"/>
</dbReference>
<keyword evidence="1" id="KW-0575">Peroxidase</keyword>
<dbReference type="AlphaFoldDB" id="A0A0R1UA30"/>
<dbReference type="NCBIfam" id="NF001808">
    <property type="entry name" value="PRK00522.1"/>
    <property type="match status" value="1"/>
</dbReference>
<reference evidence="6 7" key="1">
    <citation type="journal article" date="2015" name="Genome Announc.">
        <title>Expanding the biotechnology potential of lactobacilli through comparative genomics of 213 strains and associated genera.</title>
        <authorList>
            <person name="Sun Z."/>
            <person name="Harris H.M."/>
            <person name="McCann A."/>
            <person name="Guo C."/>
            <person name="Argimon S."/>
            <person name="Zhang W."/>
            <person name="Yang X."/>
            <person name="Jeffery I.B."/>
            <person name="Cooney J.C."/>
            <person name="Kagawa T.F."/>
            <person name="Liu W."/>
            <person name="Song Y."/>
            <person name="Salvetti E."/>
            <person name="Wrobel A."/>
            <person name="Rasinkangas P."/>
            <person name="Parkhill J."/>
            <person name="Rea M.C."/>
            <person name="O'Sullivan O."/>
            <person name="Ritari J."/>
            <person name="Douillard F.P."/>
            <person name="Paul Ross R."/>
            <person name="Yang R."/>
            <person name="Briner A.E."/>
            <person name="Felis G.E."/>
            <person name="de Vos W.M."/>
            <person name="Barrangou R."/>
            <person name="Klaenhammer T.R."/>
            <person name="Caufield P.W."/>
            <person name="Cui Y."/>
            <person name="Zhang H."/>
            <person name="O'Toole P.W."/>
        </authorList>
    </citation>
    <scope>NUCLEOTIDE SEQUENCE [LARGE SCALE GENOMIC DNA]</scope>
    <source>
        <strain evidence="6 7">DSM 15946</strain>
    </source>
</reference>
<evidence type="ECO:0000313" key="6">
    <source>
        <dbReference type="EMBL" id="KRL89998.1"/>
    </source>
</evidence>
<evidence type="ECO:0000259" key="5">
    <source>
        <dbReference type="PROSITE" id="PS51352"/>
    </source>
</evidence>
<gene>
    <name evidence="6" type="ORF">FC43_GL001446</name>
</gene>
<protein>
    <submittedName>
        <fullName evidence="6">Redoxin domain-containing protein</fullName>
    </submittedName>
</protein>
<dbReference type="GO" id="GO:0008379">
    <property type="term" value="F:thioredoxin peroxidase activity"/>
    <property type="evidence" value="ECO:0007669"/>
    <property type="project" value="InterPro"/>
</dbReference>
<organism evidence="6 7">
    <name type="scientific">Limosilactobacillus ingluviei DSM 15946</name>
    <dbReference type="NCBI Taxonomy" id="1423760"/>
    <lineage>
        <taxon>Bacteria</taxon>
        <taxon>Bacillati</taxon>
        <taxon>Bacillota</taxon>
        <taxon>Bacilli</taxon>
        <taxon>Lactobacillales</taxon>
        <taxon>Lactobacillaceae</taxon>
        <taxon>Limosilactobacillus</taxon>
    </lineage>
</organism>
<dbReference type="Pfam" id="PF00578">
    <property type="entry name" value="AhpC-TSA"/>
    <property type="match status" value="1"/>
</dbReference>
<evidence type="ECO:0000256" key="2">
    <source>
        <dbReference type="ARBA" id="ARBA00022862"/>
    </source>
</evidence>
<dbReference type="Gene3D" id="3.40.30.10">
    <property type="entry name" value="Glutaredoxin"/>
    <property type="match status" value="1"/>
</dbReference>
<dbReference type="InterPro" id="IPR002065">
    <property type="entry name" value="TPX"/>
</dbReference>
<dbReference type="InterPro" id="IPR013766">
    <property type="entry name" value="Thioredoxin_domain"/>
</dbReference>
<keyword evidence="4" id="KW-0676">Redox-active center</keyword>
<feature type="domain" description="Thioredoxin" evidence="5">
    <location>
        <begin position="28"/>
        <end position="175"/>
    </location>
</feature>
<dbReference type="PANTHER" id="PTHR43110:SF1">
    <property type="entry name" value="THIOL PEROXIDASE"/>
    <property type="match status" value="1"/>
</dbReference>
<evidence type="ECO:0000256" key="1">
    <source>
        <dbReference type="ARBA" id="ARBA00022559"/>
    </source>
</evidence>
<accession>A0A0R1UA30</accession>
<proteinExistence type="predicted"/>